<feature type="signal peptide" evidence="2">
    <location>
        <begin position="1"/>
        <end position="22"/>
    </location>
</feature>
<gene>
    <name evidence="3" type="ORF">ACFF45_11355</name>
</gene>
<name>A0ABV5MZA2_9ACTN</name>
<proteinExistence type="predicted"/>
<evidence type="ECO:0000313" key="4">
    <source>
        <dbReference type="Proteomes" id="UP001589709"/>
    </source>
</evidence>
<evidence type="ECO:0000313" key="3">
    <source>
        <dbReference type="EMBL" id="MFB9463292.1"/>
    </source>
</evidence>
<comment type="caution">
    <text evidence="3">The sequence shown here is derived from an EMBL/GenBank/DDBJ whole genome shotgun (WGS) entry which is preliminary data.</text>
</comment>
<evidence type="ECO:0008006" key="5">
    <source>
        <dbReference type="Google" id="ProtNLM"/>
    </source>
</evidence>
<evidence type="ECO:0000256" key="2">
    <source>
        <dbReference type="SAM" id="SignalP"/>
    </source>
</evidence>
<accession>A0ABV5MZA2</accession>
<dbReference type="Proteomes" id="UP001589709">
    <property type="component" value="Unassembled WGS sequence"/>
</dbReference>
<dbReference type="RefSeq" id="WP_381345336.1">
    <property type="nucleotide sequence ID" value="NZ_JBHMCY010000016.1"/>
</dbReference>
<organism evidence="3 4">
    <name type="scientific">Streptomyces cinereospinus</name>
    <dbReference type="NCBI Taxonomy" id="285561"/>
    <lineage>
        <taxon>Bacteria</taxon>
        <taxon>Bacillati</taxon>
        <taxon>Actinomycetota</taxon>
        <taxon>Actinomycetes</taxon>
        <taxon>Kitasatosporales</taxon>
        <taxon>Streptomycetaceae</taxon>
        <taxon>Streptomyces</taxon>
    </lineage>
</organism>
<reference evidence="3 4" key="1">
    <citation type="submission" date="2024-09" db="EMBL/GenBank/DDBJ databases">
        <authorList>
            <person name="Sun Q."/>
            <person name="Mori K."/>
        </authorList>
    </citation>
    <scope>NUCLEOTIDE SEQUENCE [LARGE SCALE GENOMIC DNA]</scope>
    <source>
        <strain evidence="3 4">JCM 6917</strain>
    </source>
</reference>
<sequence length="171" mass="17870">MSWTRRTSAVLAVCLLVPTAVAGCDDGAAREPGGGQSSPAGRLLDDTDEAGRPYREVRDEEAPEVGIEVQPDTSGAGWDVRLTLRGFRFSPAGTAPEASPGRGVARLFLDGRPVAQLRGPEHRLAAGLVPRGTHQVTARLYADDGSVWAVDGEPVESTADLTASGSEPAPR</sequence>
<dbReference type="EMBL" id="JBHMCY010000016">
    <property type="protein sequence ID" value="MFB9463292.1"/>
    <property type="molecule type" value="Genomic_DNA"/>
</dbReference>
<protein>
    <recommendedName>
        <fullName evidence="5">Secreted protein</fullName>
    </recommendedName>
</protein>
<keyword evidence="4" id="KW-1185">Reference proteome</keyword>
<feature type="region of interest" description="Disordered" evidence="1">
    <location>
        <begin position="27"/>
        <end position="48"/>
    </location>
</feature>
<feature type="chain" id="PRO_5046122809" description="Secreted protein" evidence="2">
    <location>
        <begin position="23"/>
        <end position="171"/>
    </location>
</feature>
<dbReference type="PROSITE" id="PS51257">
    <property type="entry name" value="PROKAR_LIPOPROTEIN"/>
    <property type="match status" value="1"/>
</dbReference>
<keyword evidence="2" id="KW-0732">Signal</keyword>
<evidence type="ECO:0000256" key="1">
    <source>
        <dbReference type="SAM" id="MobiDB-lite"/>
    </source>
</evidence>